<gene>
    <name evidence="2" type="ORF">C8A04DRAFT_28216</name>
</gene>
<accession>A0AAN6ZMN5</accession>
<name>A0AAN6ZMN5_9PEZI</name>
<comment type="caution">
    <text evidence="2">The sequence shown here is derived from an EMBL/GenBank/DDBJ whole genome shotgun (WGS) entry which is preliminary data.</text>
</comment>
<evidence type="ECO:0000313" key="2">
    <source>
        <dbReference type="EMBL" id="KAK4144097.1"/>
    </source>
</evidence>
<protein>
    <submittedName>
        <fullName evidence="2">Uncharacterized protein</fullName>
    </submittedName>
</protein>
<feature type="compositionally biased region" description="Basic and acidic residues" evidence="1">
    <location>
        <begin position="120"/>
        <end position="138"/>
    </location>
</feature>
<sequence length="235" mass="25989">MPRTPRDLAVATSGTDEVEGINVTPSDTRFMVAFLKNFKSKPDIDWDGLVTAIGTTNRKSAAQRWLMIRQKFGIHFDESAKGAVTTRPTPTTPASNRKRTLSAKRNTIEDDSDASLPPSVRRELNHELKNLDVDHRQQDLGSPVRPRRDKITIKLKRGKNSSTTSTSGIKRPAEESFNASGSSDNYLPSVSETDGEGEEDKPEVKKVKREVFSTPQTPAQTRRQASKAVSDLGEI</sequence>
<evidence type="ECO:0000256" key="1">
    <source>
        <dbReference type="SAM" id="MobiDB-lite"/>
    </source>
</evidence>
<feature type="compositionally biased region" description="Polar residues" evidence="1">
    <location>
        <begin position="177"/>
        <end position="192"/>
    </location>
</feature>
<feature type="compositionally biased region" description="Polar residues" evidence="1">
    <location>
        <begin position="213"/>
        <end position="223"/>
    </location>
</feature>
<feature type="compositionally biased region" description="Basic and acidic residues" evidence="1">
    <location>
        <begin position="202"/>
        <end position="211"/>
    </location>
</feature>
<keyword evidence="3" id="KW-1185">Reference proteome</keyword>
<dbReference type="RefSeq" id="XP_062637468.1">
    <property type="nucleotide sequence ID" value="XM_062780566.1"/>
</dbReference>
<feature type="compositionally biased region" description="Basic residues" evidence="1">
    <location>
        <begin position="145"/>
        <end position="159"/>
    </location>
</feature>
<dbReference type="GeneID" id="87817179"/>
<reference evidence="2" key="1">
    <citation type="journal article" date="2023" name="Mol. Phylogenet. Evol.">
        <title>Genome-scale phylogeny and comparative genomics of the fungal order Sordariales.</title>
        <authorList>
            <person name="Hensen N."/>
            <person name="Bonometti L."/>
            <person name="Westerberg I."/>
            <person name="Brannstrom I.O."/>
            <person name="Guillou S."/>
            <person name="Cros-Aarteil S."/>
            <person name="Calhoun S."/>
            <person name="Haridas S."/>
            <person name="Kuo A."/>
            <person name="Mondo S."/>
            <person name="Pangilinan J."/>
            <person name="Riley R."/>
            <person name="LaButti K."/>
            <person name="Andreopoulos B."/>
            <person name="Lipzen A."/>
            <person name="Chen C."/>
            <person name="Yan M."/>
            <person name="Daum C."/>
            <person name="Ng V."/>
            <person name="Clum A."/>
            <person name="Steindorff A."/>
            <person name="Ohm R.A."/>
            <person name="Martin F."/>
            <person name="Silar P."/>
            <person name="Natvig D.O."/>
            <person name="Lalanne C."/>
            <person name="Gautier V."/>
            <person name="Ament-Velasquez S.L."/>
            <person name="Kruys A."/>
            <person name="Hutchinson M.I."/>
            <person name="Powell A.J."/>
            <person name="Barry K."/>
            <person name="Miller A.N."/>
            <person name="Grigoriev I.V."/>
            <person name="Debuchy R."/>
            <person name="Gladieux P."/>
            <person name="Hiltunen Thoren M."/>
            <person name="Johannesson H."/>
        </authorList>
    </citation>
    <scope>NUCLEOTIDE SEQUENCE</scope>
    <source>
        <strain evidence="2">CBS 141.50</strain>
    </source>
</reference>
<evidence type="ECO:0000313" key="3">
    <source>
        <dbReference type="Proteomes" id="UP001302676"/>
    </source>
</evidence>
<feature type="region of interest" description="Disordered" evidence="1">
    <location>
        <begin position="79"/>
        <end position="235"/>
    </location>
</feature>
<proteinExistence type="predicted"/>
<dbReference type="AlphaFoldDB" id="A0AAN6ZMN5"/>
<dbReference type="EMBL" id="MU853580">
    <property type="protein sequence ID" value="KAK4144097.1"/>
    <property type="molecule type" value="Genomic_DNA"/>
</dbReference>
<dbReference type="Proteomes" id="UP001302676">
    <property type="component" value="Unassembled WGS sequence"/>
</dbReference>
<organism evidence="2 3">
    <name type="scientific">Dichotomopilus funicola</name>
    <dbReference type="NCBI Taxonomy" id="1934379"/>
    <lineage>
        <taxon>Eukaryota</taxon>
        <taxon>Fungi</taxon>
        <taxon>Dikarya</taxon>
        <taxon>Ascomycota</taxon>
        <taxon>Pezizomycotina</taxon>
        <taxon>Sordariomycetes</taxon>
        <taxon>Sordariomycetidae</taxon>
        <taxon>Sordariales</taxon>
        <taxon>Chaetomiaceae</taxon>
        <taxon>Dichotomopilus</taxon>
    </lineage>
</organism>
<reference evidence="2" key="2">
    <citation type="submission" date="2023-05" db="EMBL/GenBank/DDBJ databases">
        <authorList>
            <consortium name="Lawrence Berkeley National Laboratory"/>
            <person name="Steindorff A."/>
            <person name="Hensen N."/>
            <person name="Bonometti L."/>
            <person name="Westerberg I."/>
            <person name="Brannstrom I.O."/>
            <person name="Guillou S."/>
            <person name="Cros-Aarteil S."/>
            <person name="Calhoun S."/>
            <person name="Haridas S."/>
            <person name="Kuo A."/>
            <person name="Mondo S."/>
            <person name="Pangilinan J."/>
            <person name="Riley R."/>
            <person name="Labutti K."/>
            <person name="Andreopoulos B."/>
            <person name="Lipzen A."/>
            <person name="Chen C."/>
            <person name="Yanf M."/>
            <person name="Daum C."/>
            <person name="Ng V."/>
            <person name="Clum A."/>
            <person name="Ohm R."/>
            <person name="Martin F."/>
            <person name="Silar P."/>
            <person name="Natvig D."/>
            <person name="Lalanne C."/>
            <person name="Gautier V."/>
            <person name="Ament-Velasquez S.L."/>
            <person name="Kruys A."/>
            <person name="Hutchinson M.I."/>
            <person name="Powell A.J."/>
            <person name="Barry K."/>
            <person name="Miller A.N."/>
            <person name="Grigoriev I.V."/>
            <person name="Debuchy R."/>
            <person name="Gladieux P."/>
            <person name="Thoren M.H."/>
            <person name="Johannesson H."/>
        </authorList>
    </citation>
    <scope>NUCLEOTIDE SEQUENCE</scope>
    <source>
        <strain evidence="2">CBS 141.50</strain>
    </source>
</reference>